<dbReference type="EMBL" id="VITT01000003">
    <property type="protein sequence ID" value="TWB63530.1"/>
    <property type="molecule type" value="Genomic_DNA"/>
</dbReference>
<dbReference type="AlphaFoldDB" id="A0A560J4L2"/>
<dbReference type="Proteomes" id="UP000318050">
    <property type="component" value="Unassembled WGS sequence"/>
</dbReference>
<sequence>MPYVYDNVLSFLTQPPKPNVGTGQCVALIEAYTSVPKPASVFWKEGAAVRGNTSLKTGTAIATFVNGKYPSHSHGNHAAFYVSQDSTGIWVVDQYSHSGGIFKRHLSFKGKNDDGTYRNPSNNGDAFSVIE</sequence>
<dbReference type="InterPro" id="IPR047746">
    <property type="entry name" value="Dae2/Tae2-like"/>
</dbReference>
<organism evidence="1 2">
    <name type="scientific">Nitrospirillum amazonense</name>
    <dbReference type="NCBI Taxonomy" id="28077"/>
    <lineage>
        <taxon>Bacteria</taxon>
        <taxon>Pseudomonadati</taxon>
        <taxon>Pseudomonadota</taxon>
        <taxon>Alphaproteobacteria</taxon>
        <taxon>Rhodospirillales</taxon>
        <taxon>Azospirillaceae</taxon>
        <taxon>Nitrospirillum</taxon>
    </lineage>
</organism>
<protein>
    <recommendedName>
        <fullName evidence="3">BPSL0067 family protein</fullName>
    </recommendedName>
</protein>
<gene>
    <name evidence="1" type="ORF">FBZ92_10321</name>
</gene>
<comment type="caution">
    <text evidence="1">The sequence shown here is derived from an EMBL/GenBank/DDBJ whole genome shotgun (WGS) entry which is preliminary data.</text>
</comment>
<evidence type="ECO:0000313" key="2">
    <source>
        <dbReference type="Proteomes" id="UP000318050"/>
    </source>
</evidence>
<name>A0A560J4L2_9PROT</name>
<evidence type="ECO:0000313" key="1">
    <source>
        <dbReference type="EMBL" id="TWB63530.1"/>
    </source>
</evidence>
<accession>A0A560J4L2</accession>
<proteinExistence type="predicted"/>
<dbReference type="NCBIfam" id="NF033857">
    <property type="entry name" value="BPSL0067_fam"/>
    <property type="match status" value="1"/>
</dbReference>
<reference evidence="1 2" key="1">
    <citation type="submission" date="2019-06" db="EMBL/GenBank/DDBJ databases">
        <title>Genomic Encyclopedia of Type Strains, Phase IV (KMG-V): Genome sequencing to study the core and pangenomes of soil and plant-associated prokaryotes.</title>
        <authorList>
            <person name="Whitman W."/>
        </authorList>
    </citation>
    <scope>NUCLEOTIDE SEQUENCE [LARGE SCALE GENOMIC DNA]</scope>
    <source>
        <strain evidence="1 2">BR 11140</strain>
    </source>
</reference>
<dbReference type="OrthoDB" id="1551241at2"/>
<evidence type="ECO:0008006" key="3">
    <source>
        <dbReference type="Google" id="ProtNLM"/>
    </source>
</evidence>